<feature type="active site" description="GMP-histidine intermediate" evidence="8">
    <location>
        <position position="378"/>
    </location>
</feature>
<dbReference type="AlphaFoldDB" id="A0A9P6MAM3"/>
<feature type="transmembrane region" description="Helical" evidence="12">
    <location>
        <begin position="603"/>
        <end position="625"/>
    </location>
</feature>
<keyword evidence="4 9" id="KW-0547">Nucleotide-binding</keyword>
<dbReference type="InterPro" id="IPR017510">
    <property type="entry name" value="RtcB2"/>
</dbReference>
<dbReference type="Pfam" id="PF01139">
    <property type="entry name" value="RtcB"/>
    <property type="match status" value="1"/>
</dbReference>
<evidence type="ECO:0000256" key="8">
    <source>
        <dbReference type="PIRSR" id="PIRSR601233-1"/>
    </source>
</evidence>
<evidence type="ECO:0000256" key="9">
    <source>
        <dbReference type="PIRSR" id="PIRSR601233-2"/>
    </source>
</evidence>
<feature type="compositionally biased region" description="Gly residues" evidence="11">
    <location>
        <begin position="645"/>
        <end position="657"/>
    </location>
</feature>
<comment type="cofactor">
    <cofactor evidence="10">
        <name>Mn(2+)</name>
        <dbReference type="ChEBI" id="CHEBI:29035"/>
    </cofactor>
    <text evidence="10">Binds 2 manganese ions per subunit.</text>
</comment>
<keyword evidence="12" id="KW-0812">Transmembrane</keyword>
<dbReference type="PANTHER" id="PTHR11118:SF1">
    <property type="entry name" value="RNA-SPLICING LIGASE RTCB HOMOLOG"/>
    <property type="match status" value="1"/>
</dbReference>
<evidence type="ECO:0000256" key="11">
    <source>
        <dbReference type="SAM" id="MobiDB-lite"/>
    </source>
</evidence>
<feature type="binding site" evidence="10">
    <location>
        <position position="318"/>
    </location>
    <ligand>
        <name>Mn(2+)</name>
        <dbReference type="ChEBI" id="CHEBI:29035"/>
        <label>2</label>
    </ligand>
</feature>
<evidence type="ECO:0000313" key="14">
    <source>
        <dbReference type="Proteomes" id="UP000749646"/>
    </source>
</evidence>
<feature type="compositionally biased region" description="Basic and acidic residues" evidence="11">
    <location>
        <begin position="577"/>
        <end position="588"/>
    </location>
</feature>
<evidence type="ECO:0000256" key="7">
    <source>
        <dbReference type="ARBA" id="ARBA00047746"/>
    </source>
</evidence>
<evidence type="ECO:0000256" key="12">
    <source>
        <dbReference type="SAM" id="Phobius"/>
    </source>
</evidence>
<evidence type="ECO:0000256" key="5">
    <source>
        <dbReference type="ARBA" id="ARBA00023134"/>
    </source>
</evidence>
<comment type="catalytic activity">
    <reaction evidence="7">
        <text>a 3'-end 3'-phospho-ribonucleotide-RNA + a 5'-end dephospho-ribonucleoside-RNA + GTP = a ribonucleotidyl-ribonucleotide-RNA + GMP + diphosphate</text>
        <dbReference type="Rhea" id="RHEA:68076"/>
        <dbReference type="Rhea" id="RHEA-COMP:10463"/>
        <dbReference type="Rhea" id="RHEA-COMP:13936"/>
        <dbReference type="Rhea" id="RHEA-COMP:17355"/>
        <dbReference type="ChEBI" id="CHEBI:33019"/>
        <dbReference type="ChEBI" id="CHEBI:37565"/>
        <dbReference type="ChEBI" id="CHEBI:58115"/>
        <dbReference type="ChEBI" id="CHEBI:83062"/>
        <dbReference type="ChEBI" id="CHEBI:138284"/>
        <dbReference type="ChEBI" id="CHEBI:173118"/>
        <dbReference type="EC" id="6.5.1.8"/>
    </reaction>
</comment>
<protein>
    <recommendedName>
        <fullName evidence="1">3'-phosphate/5'-hydroxy nucleic acid ligase</fullName>
        <ecNumber evidence="1">6.5.1.8</ecNumber>
    </recommendedName>
</protein>
<dbReference type="GO" id="GO:0170057">
    <property type="term" value="F:RNA ligase (GTP) activity"/>
    <property type="evidence" value="ECO:0007669"/>
    <property type="project" value="UniProtKB-EC"/>
</dbReference>
<dbReference type="EMBL" id="JAAAHW010003307">
    <property type="protein sequence ID" value="KAF9985341.1"/>
    <property type="molecule type" value="Genomic_DNA"/>
</dbReference>
<dbReference type="GO" id="GO:0003972">
    <property type="term" value="F:RNA ligase (ATP) activity"/>
    <property type="evidence" value="ECO:0007669"/>
    <property type="project" value="TreeGrafter"/>
</dbReference>
<keyword evidence="14" id="KW-1185">Reference proteome</keyword>
<evidence type="ECO:0000256" key="3">
    <source>
        <dbReference type="ARBA" id="ARBA00022723"/>
    </source>
</evidence>
<keyword evidence="5 9" id="KW-0342">GTP-binding</keyword>
<keyword evidence="12" id="KW-0472">Membrane</keyword>
<dbReference type="InterPro" id="IPR036025">
    <property type="entry name" value="RtcB-like_sf"/>
</dbReference>
<evidence type="ECO:0000256" key="1">
    <source>
        <dbReference type="ARBA" id="ARBA00012726"/>
    </source>
</evidence>
<gene>
    <name evidence="13" type="ORF">BGZ65_011138</name>
</gene>
<dbReference type="SUPFAM" id="SSF103365">
    <property type="entry name" value="Hypothetical protein PH1602"/>
    <property type="match status" value="1"/>
</dbReference>
<dbReference type="GO" id="GO:0006396">
    <property type="term" value="P:RNA processing"/>
    <property type="evidence" value="ECO:0007669"/>
    <property type="project" value="InterPro"/>
</dbReference>
<evidence type="ECO:0000313" key="13">
    <source>
        <dbReference type="EMBL" id="KAF9985341.1"/>
    </source>
</evidence>
<dbReference type="NCBIfam" id="TIGR03073">
    <property type="entry name" value="release_rtcB"/>
    <property type="match status" value="1"/>
</dbReference>
<keyword evidence="6 10" id="KW-0464">Manganese</keyword>
<keyword evidence="12" id="KW-1133">Transmembrane helix</keyword>
<organism evidence="13 14">
    <name type="scientific">Modicella reniformis</name>
    <dbReference type="NCBI Taxonomy" id="1440133"/>
    <lineage>
        <taxon>Eukaryota</taxon>
        <taxon>Fungi</taxon>
        <taxon>Fungi incertae sedis</taxon>
        <taxon>Mucoromycota</taxon>
        <taxon>Mortierellomycotina</taxon>
        <taxon>Mortierellomycetes</taxon>
        <taxon>Mortierellales</taxon>
        <taxon>Mortierellaceae</taxon>
        <taxon>Modicella</taxon>
    </lineage>
</organism>
<evidence type="ECO:0000256" key="2">
    <source>
        <dbReference type="ARBA" id="ARBA00022598"/>
    </source>
</evidence>
<feature type="binding site" evidence="10">
    <location>
        <position position="230"/>
    </location>
    <ligand>
        <name>Mn(2+)</name>
        <dbReference type="ChEBI" id="CHEBI:29035"/>
        <label>2</label>
    </ligand>
</feature>
<evidence type="ECO:0000256" key="10">
    <source>
        <dbReference type="PIRSR" id="PIRSR601233-3"/>
    </source>
</evidence>
<dbReference type="GO" id="GO:0005525">
    <property type="term" value="F:GTP binding"/>
    <property type="evidence" value="ECO:0007669"/>
    <property type="project" value="UniProtKB-KW"/>
</dbReference>
<keyword evidence="2" id="KW-0436">Ligase</keyword>
<dbReference type="Gene3D" id="3.90.1860.10">
    <property type="entry name" value="tRNA-splicing ligase RtcB"/>
    <property type="match status" value="1"/>
</dbReference>
<keyword evidence="3 10" id="KW-0479">Metal-binding</keyword>
<sequence length="708" mass="77372">MAKNKLRLKKAKILYLSQGVELKDPTWLTSCKISQDSLIFVSCGEGYVGQTEDSNGTATTANNDSLNLDSLQLNSEETPPATVLVLAKKSFVDPDANVQLNRTAMLPGNQHPIGATFITQKIIYPALIGNDIGCGMAVYKTRLSSTIKPQKIVDKLHHLEGRWTEGDPHAFLISKLGDQHTETGKAHLDQLGTVGGGNHFAEFVVVETLVDQELCNKFGLVHTNTYLIVHSGSRKYGQTVLDYANSMQNNKAATATTAAGKKQQQFGIDPDSEIGQEYLRQHDLACAWAKTNRELIAHRVLSRLNAEEDAERILDIWHNNVERKIIENVDPEKPCWIHRKGAAPSDRGLVVIPGSRGHFSYLVMPQGEQGENGFSLAHGAGRLLPRAKALQKRPQSSKQASISAMQTTNLGSSVICEDTDLLFEEQPDAYKEITDIIDDLGPYVKVVAILRPICTYKMRKENRSADTVSVIYLNDTNGEIAREDAPFNTCFASERAFIRYSYLNFAPNNATINFYSDSSCQDFVFGLDGYYGGYPGPARSYRWVGWTDDYLGDIFDKEPIRGQGEAATGAGTNVPPDGKHPGHLKDDDSNSDNGGAKSSSSTFFGGVIGSMVILSVGGVAFWKIAGKKLVEDKGKSVLPYHRGSRSGGGGGGGGGGGRDGDILLTANDQGNNSFELGDEDLEDDDEDEDENDHHRSGRQERYRDDDNV</sequence>
<dbReference type="Proteomes" id="UP000749646">
    <property type="component" value="Unassembled WGS sequence"/>
</dbReference>
<feature type="binding site" evidence="9">
    <location>
        <begin position="318"/>
        <end position="319"/>
    </location>
    <ligand>
        <name>GMP</name>
        <dbReference type="ChEBI" id="CHEBI:58115"/>
    </ligand>
</feature>
<reference evidence="13" key="1">
    <citation type="journal article" date="2020" name="Fungal Divers.">
        <title>Resolving the Mortierellaceae phylogeny through synthesis of multi-gene phylogenetics and phylogenomics.</title>
        <authorList>
            <person name="Vandepol N."/>
            <person name="Liber J."/>
            <person name="Desiro A."/>
            <person name="Na H."/>
            <person name="Kennedy M."/>
            <person name="Barry K."/>
            <person name="Grigoriev I.V."/>
            <person name="Miller A.N."/>
            <person name="O'Donnell K."/>
            <person name="Stajich J.E."/>
            <person name="Bonito G."/>
        </authorList>
    </citation>
    <scope>NUCLEOTIDE SEQUENCE</scope>
    <source>
        <strain evidence="13">MES-2147</strain>
    </source>
</reference>
<dbReference type="InterPro" id="IPR001233">
    <property type="entry name" value="RtcB"/>
</dbReference>
<dbReference type="PANTHER" id="PTHR11118">
    <property type="entry name" value="RNA-SPLICING LIGASE RTCB HOMOLOG"/>
    <property type="match status" value="1"/>
</dbReference>
<feature type="region of interest" description="Disordered" evidence="11">
    <location>
        <begin position="563"/>
        <end position="599"/>
    </location>
</feature>
<accession>A0A9P6MAM3</accession>
<feature type="binding site" evidence="9">
    <location>
        <begin position="378"/>
        <end position="381"/>
    </location>
    <ligand>
        <name>GMP</name>
        <dbReference type="ChEBI" id="CHEBI:58115"/>
    </ligand>
</feature>
<feature type="compositionally biased region" description="Basic and acidic residues" evidence="11">
    <location>
        <begin position="691"/>
        <end position="708"/>
    </location>
</feature>
<feature type="region of interest" description="Disordered" evidence="11">
    <location>
        <begin position="638"/>
        <end position="708"/>
    </location>
</feature>
<name>A0A9P6MAM3_9FUNG</name>
<feature type="binding site" evidence="9">
    <location>
        <begin position="198"/>
        <end position="202"/>
    </location>
    <ligand>
        <name>GMP</name>
        <dbReference type="ChEBI" id="CHEBI:58115"/>
    </ligand>
</feature>
<evidence type="ECO:0000256" key="6">
    <source>
        <dbReference type="ARBA" id="ARBA00023211"/>
    </source>
</evidence>
<proteinExistence type="predicted"/>
<evidence type="ECO:0000256" key="4">
    <source>
        <dbReference type="ARBA" id="ARBA00022741"/>
    </source>
</evidence>
<dbReference type="OrthoDB" id="10249697at2759"/>
<dbReference type="EC" id="6.5.1.8" evidence="1"/>
<dbReference type="GO" id="GO:0046872">
    <property type="term" value="F:metal ion binding"/>
    <property type="evidence" value="ECO:0007669"/>
    <property type="project" value="UniProtKB-KW"/>
</dbReference>
<feature type="binding site" evidence="9">
    <location>
        <position position="360"/>
    </location>
    <ligand>
        <name>GMP</name>
        <dbReference type="ChEBI" id="CHEBI:58115"/>
    </ligand>
</feature>
<feature type="compositionally biased region" description="Acidic residues" evidence="11">
    <location>
        <begin position="676"/>
        <end position="690"/>
    </location>
</feature>
<comment type="caution">
    <text evidence="13">The sequence shown here is derived from an EMBL/GenBank/DDBJ whole genome shotgun (WGS) entry which is preliminary data.</text>
</comment>
<feature type="binding site" evidence="10">
    <location>
        <position position="199"/>
    </location>
    <ligand>
        <name>Mn(2+)</name>
        <dbReference type="ChEBI" id="CHEBI:29035"/>
        <label>1</label>
    </ligand>
</feature>